<dbReference type="InterPro" id="IPR025584">
    <property type="entry name" value="Cthe_2159"/>
</dbReference>
<dbReference type="GO" id="GO:0004553">
    <property type="term" value="F:hydrolase activity, hydrolyzing O-glycosyl compounds"/>
    <property type="evidence" value="ECO:0007669"/>
    <property type="project" value="InterPro"/>
</dbReference>
<proteinExistence type="predicted"/>
<keyword evidence="2" id="KW-0326">Glycosidase</keyword>
<sequence length="727" mass="75325">MQKKYCALILFLVTVIGAYSLVYAGTALYGDLNGDGEINSFDVTLMNRYIMEERQLENLTLADLNGDGMVDTLDYALLKRYLLEIIDGFPVGSVFNPGTSPGLGKGEINLGSNITYSGEGISVNGSIVRISAGGEYTIAGTLTNGMLHVNTSGEVTLRLKGVSISNSNGPAIYVEKANKANIILENGTINTLNDGSSSIYDTGDAKVKGVISSNPVLVIDGKGTLNVRANYEHGIISYSELYIKDGNINVQSAVTDGIHAKDYMEIAGGKLDVTADSDGIDCKGNINIKGGTFNISAVKHGVAAEGDITLTDGYITINAQKDGFNSEANMIMKGGTINIKAGEQGIDTTGSLRVDNGAITLECPEDGINITGSITINGGTINALSYNEDAIDSNESIVITGGVFDLRSGKDGIAADYDITIENGLFSIRVESDGIEADRNLEIFGGEFNIFAKDDGLHSSSDLVIHDGIFNIKDGYEGIESGEGAVIVNGGEITIEAGNDGINAQRDVTINGGNIYINIQRGDGIDSNGTVHINSGYMFIVASGSPEGSIDTDGATFSITGGTVIGMGGNVGQITREATTQPVLVLGGASANSTIVIRSNNNVEVANFTVPRTFSTLIFTSPELRLNTTYTMYVNGNPQRTFTTSSIVTVDGGIEFNPFGGFPGGGWGGGFPGGDWGGGFPGGDWGGGGFPGGDWGGGFPGGDWGGGGFPGGDWGGGFPGGGWGGGW</sequence>
<dbReference type="GO" id="GO:0000272">
    <property type="term" value="P:polysaccharide catabolic process"/>
    <property type="evidence" value="ECO:0007669"/>
    <property type="project" value="InterPro"/>
</dbReference>
<dbReference type="InterPro" id="IPR016134">
    <property type="entry name" value="Dockerin_dom"/>
</dbReference>
<protein>
    <submittedName>
        <fullName evidence="2">Xyloglucanase Xgh74A</fullName>
        <ecNumber evidence="2">3.2.1.-</ecNumber>
    </submittedName>
</protein>
<evidence type="ECO:0000259" key="1">
    <source>
        <dbReference type="PROSITE" id="PS51766"/>
    </source>
</evidence>
<reference evidence="2 3" key="1">
    <citation type="submission" date="2017-12" db="EMBL/GenBank/DDBJ databases">
        <title>Complete genome sequence of Herbivorax saccincola GGR1, a novel Cellulosome-producing hydrolytic bacterium in a thermophilic biogas plant, established by Illumina and Nanopore MinION sequencing.</title>
        <authorList>
            <person name="Pechtl A."/>
            <person name="Ruckert C."/>
            <person name="Koeck D.E."/>
            <person name="Maus I."/>
            <person name="Winkler A."/>
            <person name="Kalinowski J."/>
            <person name="Puhler A."/>
            <person name="Schwarz W.W."/>
            <person name="Zverlov V.V."/>
            <person name="Schluter A."/>
            <person name="Liebl W."/>
        </authorList>
    </citation>
    <scope>NUCLEOTIDE SEQUENCE [LARGE SCALE GENOMIC DNA]</scope>
    <source>
        <strain evidence="3">SR1</strain>
    </source>
</reference>
<dbReference type="EMBL" id="CP025197">
    <property type="protein sequence ID" value="AUG58477.1"/>
    <property type="molecule type" value="Genomic_DNA"/>
</dbReference>
<dbReference type="InterPro" id="IPR018247">
    <property type="entry name" value="EF_Hand_1_Ca_BS"/>
</dbReference>
<dbReference type="InterPro" id="IPR002105">
    <property type="entry name" value="Dockerin_1_rpt"/>
</dbReference>
<dbReference type="InterPro" id="IPR036439">
    <property type="entry name" value="Dockerin_dom_sf"/>
</dbReference>
<feature type="domain" description="Dockerin" evidence="1">
    <location>
        <begin position="25"/>
        <end position="91"/>
    </location>
</feature>
<dbReference type="Pfam" id="PF00404">
    <property type="entry name" value="Dockerin_1"/>
    <property type="match status" value="1"/>
</dbReference>
<evidence type="ECO:0000313" key="2">
    <source>
        <dbReference type="EMBL" id="AUG58477.1"/>
    </source>
</evidence>
<gene>
    <name evidence="2" type="primary">xghA4</name>
    <name evidence="2" type="ORF">HVS_13025</name>
</gene>
<dbReference type="CDD" id="cd14256">
    <property type="entry name" value="Dockerin_I"/>
    <property type="match status" value="1"/>
</dbReference>
<keyword evidence="3" id="KW-1185">Reference proteome</keyword>
<organism evidence="2 3">
    <name type="scientific">Acetivibrio saccincola</name>
    <dbReference type="NCBI Taxonomy" id="1677857"/>
    <lineage>
        <taxon>Bacteria</taxon>
        <taxon>Bacillati</taxon>
        <taxon>Bacillota</taxon>
        <taxon>Clostridia</taxon>
        <taxon>Eubacteriales</taxon>
        <taxon>Oscillospiraceae</taxon>
        <taxon>Acetivibrio</taxon>
    </lineage>
</organism>
<dbReference type="RefSeq" id="WP_101302984.1">
    <property type="nucleotide sequence ID" value="NZ_CP025197.1"/>
</dbReference>
<accession>A0A2K9E421</accession>
<dbReference type="Proteomes" id="UP000233534">
    <property type="component" value="Chromosome"/>
</dbReference>
<dbReference type="AlphaFoldDB" id="A0A2K9E421"/>
<dbReference type="KEGG" id="hsc:HVS_13025"/>
<dbReference type="Pfam" id="PF14262">
    <property type="entry name" value="Cthe_2159"/>
    <property type="match status" value="2"/>
</dbReference>
<dbReference type="Gene3D" id="1.10.1330.10">
    <property type="entry name" value="Dockerin domain"/>
    <property type="match status" value="1"/>
</dbReference>
<dbReference type="PROSITE" id="PS51766">
    <property type="entry name" value="DOCKERIN"/>
    <property type="match status" value="1"/>
</dbReference>
<evidence type="ECO:0000313" key="3">
    <source>
        <dbReference type="Proteomes" id="UP000233534"/>
    </source>
</evidence>
<dbReference type="EC" id="3.2.1.-" evidence="2"/>
<dbReference type="PROSITE" id="PS00018">
    <property type="entry name" value="EF_HAND_1"/>
    <property type="match status" value="2"/>
</dbReference>
<keyword evidence="2" id="KW-0378">Hydrolase</keyword>
<dbReference type="SUPFAM" id="SSF63446">
    <property type="entry name" value="Type I dockerin domain"/>
    <property type="match status" value="1"/>
</dbReference>
<name>A0A2K9E421_9FIRM</name>